<reference evidence="3" key="1">
    <citation type="submission" date="2018-04" db="EMBL/GenBank/DDBJ databases">
        <title>Transcriptome assembly of Sipha flava.</title>
        <authorList>
            <person name="Scully E.D."/>
            <person name="Geib S.M."/>
            <person name="Palmer N.A."/>
            <person name="Koch K."/>
            <person name="Bradshaw J."/>
            <person name="Heng-Moss T."/>
            <person name="Sarath G."/>
        </authorList>
    </citation>
    <scope>NUCLEOTIDE SEQUENCE</scope>
</reference>
<keyword evidence="2" id="KW-0472">Membrane</keyword>
<dbReference type="AlphaFoldDB" id="A0A2S2QRE7"/>
<accession>A0A2S2QRE7</accession>
<evidence type="ECO:0000256" key="1">
    <source>
        <dbReference type="SAM" id="MobiDB-lite"/>
    </source>
</evidence>
<feature type="compositionally biased region" description="Basic residues" evidence="1">
    <location>
        <begin position="86"/>
        <end position="97"/>
    </location>
</feature>
<name>A0A2S2QRE7_9HEMI</name>
<evidence type="ECO:0000313" key="3">
    <source>
        <dbReference type="EMBL" id="MBY80327.1"/>
    </source>
</evidence>
<proteinExistence type="predicted"/>
<protein>
    <submittedName>
        <fullName evidence="3">Uncharacterized protein</fullName>
    </submittedName>
</protein>
<keyword evidence="2" id="KW-0812">Transmembrane</keyword>
<dbReference type="EMBL" id="GGMS01011124">
    <property type="protein sequence ID" value="MBY80327.1"/>
    <property type="molecule type" value="Transcribed_RNA"/>
</dbReference>
<sequence>MCIPSLPTKPARGYLFRTFPRERTPPRAFRWCPPPPVPRKLRYSFSFDSVFVSFLYIFTLFLFLFFFVSTGGRDAFKGRRGPGRDRRPRGRRRRVCPKARTNNGGLTHARAHSRFRPAYTRAHT</sequence>
<keyword evidence="2" id="KW-1133">Transmembrane helix</keyword>
<feature type="region of interest" description="Disordered" evidence="1">
    <location>
        <begin position="77"/>
        <end position="107"/>
    </location>
</feature>
<gene>
    <name evidence="3" type="ORF">g.105961</name>
</gene>
<evidence type="ECO:0000256" key="2">
    <source>
        <dbReference type="SAM" id="Phobius"/>
    </source>
</evidence>
<feature type="transmembrane region" description="Helical" evidence="2">
    <location>
        <begin position="50"/>
        <end position="70"/>
    </location>
</feature>
<organism evidence="3">
    <name type="scientific">Sipha flava</name>
    <name type="common">yellow sugarcane aphid</name>
    <dbReference type="NCBI Taxonomy" id="143950"/>
    <lineage>
        <taxon>Eukaryota</taxon>
        <taxon>Metazoa</taxon>
        <taxon>Ecdysozoa</taxon>
        <taxon>Arthropoda</taxon>
        <taxon>Hexapoda</taxon>
        <taxon>Insecta</taxon>
        <taxon>Pterygota</taxon>
        <taxon>Neoptera</taxon>
        <taxon>Paraneoptera</taxon>
        <taxon>Hemiptera</taxon>
        <taxon>Sternorrhyncha</taxon>
        <taxon>Aphidomorpha</taxon>
        <taxon>Aphidoidea</taxon>
        <taxon>Aphididae</taxon>
        <taxon>Sipha</taxon>
    </lineage>
</organism>